<dbReference type="AlphaFoldDB" id="A0A1G5ZZD0"/>
<reference evidence="2 3" key="1">
    <citation type="submission" date="2016-10" db="EMBL/GenBank/DDBJ databases">
        <authorList>
            <person name="de Groot N.N."/>
        </authorList>
    </citation>
    <scope>NUCLEOTIDE SEQUENCE [LARGE SCALE GENOMIC DNA]</scope>
    <source>
        <strain evidence="2 3">CGMCC 1.12097</strain>
    </source>
</reference>
<feature type="region of interest" description="Disordered" evidence="1">
    <location>
        <begin position="1"/>
        <end position="28"/>
    </location>
</feature>
<feature type="compositionally biased region" description="Low complexity" evidence="1">
    <location>
        <begin position="19"/>
        <end position="28"/>
    </location>
</feature>
<proteinExistence type="predicted"/>
<protein>
    <submittedName>
        <fullName evidence="2">Uncharacterized protein</fullName>
    </submittedName>
</protein>
<accession>A0A1G5ZZD0</accession>
<feature type="region of interest" description="Disordered" evidence="1">
    <location>
        <begin position="64"/>
        <end position="114"/>
    </location>
</feature>
<feature type="compositionally biased region" description="Polar residues" evidence="1">
    <location>
        <begin position="495"/>
        <end position="504"/>
    </location>
</feature>
<evidence type="ECO:0000313" key="2">
    <source>
        <dbReference type="EMBL" id="SDB00055.1"/>
    </source>
</evidence>
<sequence length="564" mass="61312">MDRFSNVDPSRRHPVSNNTTAQKQTKQETAAFEKHWRDLPQVDVANVHPGQAVDVSQHERIGTRTSRLMKGNSRSPLEGAAPLREGTFGEDRPLGRAADWDVEHNGPRKRQRILDNPREVAVQNLLSEIGNSGARGLMQAATSLPPAFDEAQMGRGRINNPDAPKKDLGDFKRPADQTQKSTLVTVGGDKRGLYSNDASLIGVLDSALRKGNVMETTIKLNVNPLLNFARWLVANGKPGFATRLDEASLKHDFKQYEASGGPSLEAPLRHLKTAEAGGVPILGRSVRNPYFPNEPLIKLHKATPSATLAIVGRDKRALYSKDASLIEVLESALRKGNVTETTVKLNVNPLLNFARWLVANGKQGFASRMGETSLTRDFKQYEGSGGPSLEAPMRYLKTAEAGGVPIGGRSVRNPYFQDRELIHLYSATPLVKSTDAGKAMRYKHALARFSDYLQKNGKMSIAARLNHKTLDDDVKLYPGDCSTIHAALEHLRNSGARQSGSHNAPGSHPEEEMATPVLEATKPAPSARANSVNFGGVQSFVDLRAPNPSDLGDDAHFAPGPPPG</sequence>
<evidence type="ECO:0000313" key="3">
    <source>
        <dbReference type="Proteomes" id="UP000198588"/>
    </source>
</evidence>
<dbReference type="Proteomes" id="UP000198588">
    <property type="component" value="Unassembled WGS sequence"/>
</dbReference>
<feature type="compositionally biased region" description="Basic and acidic residues" evidence="1">
    <location>
        <begin position="1"/>
        <end position="11"/>
    </location>
</feature>
<feature type="non-terminal residue" evidence="2">
    <location>
        <position position="564"/>
    </location>
</feature>
<gene>
    <name evidence="2" type="ORF">SAMN02927914_06837</name>
</gene>
<dbReference type="EMBL" id="FMXM01000087">
    <property type="protein sequence ID" value="SDB00055.1"/>
    <property type="molecule type" value="Genomic_DNA"/>
</dbReference>
<name>A0A1G5ZZD0_9HYPH</name>
<feature type="region of interest" description="Disordered" evidence="1">
    <location>
        <begin position="494"/>
        <end position="564"/>
    </location>
</feature>
<feature type="compositionally biased region" description="Basic and acidic residues" evidence="1">
    <location>
        <begin position="87"/>
        <end position="114"/>
    </location>
</feature>
<organism evidence="2 3">
    <name type="scientific">Mesorhizobium qingshengii</name>
    <dbReference type="NCBI Taxonomy" id="1165689"/>
    <lineage>
        <taxon>Bacteria</taxon>
        <taxon>Pseudomonadati</taxon>
        <taxon>Pseudomonadota</taxon>
        <taxon>Alphaproteobacteria</taxon>
        <taxon>Hyphomicrobiales</taxon>
        <taxon>Phyllobacteriaceae</taxon>
        <taxon>Mesorhizobium</taxon>
    </lineage>
</organism>
<evidence type="ECO:0000256" key="1">
    <source>
        <dbReference type="SAM" id="MobiDB-lite"/>
    </source>
</evidence>